<dbReference type="AlphaFoldDB" id="A0A9Q9B0L1"/>
<evidence type="ECO:0000256" key="1">
    <source>
        <dbReference type="SAM" id="MobiDB-lite"/>
    </source>
</evidence>
<evidence type="ECO:0000313" key="2">
    <source>
        <dbReference type="EMBL" id="USW55423.1"/>
    </source>
</evidence>
<dbReference type="EMBL" id="CP099424">
    <property type="protein sequence ID" value="USW55423.1"/>
    <property type="molecule type" value="Genomic_DNA"/>
</dbReference>
<evidence type="ECO:0000313" key="3">
    <source>
        <dbReference type="Proteomes" id="UP001056384"/>
    </source>
</evidence>
<reference evidence="2" key="1">
    <citation type="submission" date="2022-06" db="EMBL/GenBank/DDBJ databases">
        <title>Complete genome sequences of two strains of the flax pathogen Septoria linicola.</title>
        <authorList>
            <person name="Lapalu N."/>
            <person name="Simon A."/>
            <person name="Demenou B."/>
            <person name="Paumier D."/>
            <person name="Guillot M.-P."/>
            <person name="Gout L."/>
            <person name="Valade R."/>
        </authorList>
    </citation>
    <scope>NUCLEOTIDE SEQUENCE</scope>
    <source>
        <strain evidence="2">SE15195</strain>
    </source>
</reference>
<dbReference type="GO" id="GO:0005794">
    <property type="term" value="C:Golgi apparatus"/>
    <property type="evidence" value="ECO:0007669"/>
    <property type="project" value="TreeGrafter"/>
</dbReference>
<dbReference type="GO" id="GO:0030008">
    <property type="term" value="C:TRAPP complex"/>
    <property type="evidence" value="ECO:0007669"/>
    <property type="project" value="TreeGrafter"/>
</dbReference>
<accession>A0A9Q9B0L1</accession>
<feature type="region of interest" description="Disordered" evidence="1">
    <location>
        <begin position="1"/>
        <end position="74"/>
    </location>
</feature>
<keyword evidence="3" id="KW-1185">Reference proteome</keyword>
<proteinExistence type="predicted"/>
<organism evidence="2 3">
    <name type="scientific">Septoria linicola</name>
    <dbReference type="NCBI Taxonomy" id="215465"/>
    <lineage>
        <taxon>Eukaryota</taxon>
        <taxon>Fungi</taxon>
        <taxon>Dikarya</taxon>
        <taxon>Ascomycota</taxon>
        <taxon>Pezizomycotina</taxon>
        <taxon>Dothideomycetes</taxon>
        <taxon>Dothideomycetidae</taxon>
        <taxon>Mycosphaerellales</taxon>
        <taxon>Mycosphaerellaceae</taxon>
        <taxon>Septoria</taxon>
    </lineage>
</organism>
<name>A0A9Q9B0L1_9PEZI</name>
<feature type="compositionally biased region" description="Low complexity" evidence="1">
    <location>
        <begin position="40"/>
        <end position="55"/>
    </location>
</feature>
<gene>
    <name evidence="2" type="ORF">Slin15195_G087420</name>
</gene>
<dbReference type="InterPro" id="IPR011990">
    <property type="entry name" value="TPR-like_helical_dom_sf"/>
</dbReference>
<dbReference type="PANTHER" id="PTHR21581:SF6">
    <property type="entry name" value="TRAFFICKING PROTEIN PARTICLE COMPLEX SUBUNIT 12"/>
    <property type="match status" value="1"/>
</dbReference>
<dbReference type="Proteomes" id="UP001056384">
    <property type="component" value="Chromosome 7"/>
</dbReference>
<dbReference type="Gene3D" id="1.25.40.10">
    <property type="entry name" value="Tetratricopeptide repeat domain"/>
    <property type="match status" value="1"/>
</dbReference>
<sequence>MDSPISPSGSVRRHARNISHPVPQRAARGPLEAATDDPLADAPASPAISDALSDIPAEEKTSSTPRLPEPVLAHRPRPNVDLRFLQDRQLFHSVTTEDIPNAYINSQHRPPVESSLSELVQGGHFRRAAEAALRALLQSPPTAAEQIFQLLYTRLACLVLISRPDIAAAEAIPLIGLTSRGAPGSHEVVELIPWDLRILLVRLQSIGAADSGRRGIMALYALASEVRANIRLARRDEDAADVELWNARLHDLGLRVCDALVERGELETATKHLETLTDVDADELAYRKALLRLRVGDIAGTRQCAKQLQDDARRKTFEALLEVADGKHENAVTIWKALIEEYPGHEQFALNAAVSLFYTGHIAAAGDMLESLAQEVPAFPTLLFNLSTIYELCTERAPEKKLALVQQAASRQPGPATGGWEHATFEFKL</sequence>
<dbReference type="PANTHER" id="PTHR21581">
    <property type="entry name" value="D-ALANYL-D-ALANINE CARBOXYPEPTIDASE"/>
    <property type="match status" value="1"/>
</dbReference>
<protein>
    <submittedName>
        <fullName evidence="2">Tetratricopeptide-like helical domain superfamily</fullName>
    </submittedName>
</protein>
<dbReference type="OrthoDB" id="428342at2759"/>
<dbReference type="SUPFAM" id="SSF48452">
    <property type="entry name" value="TPR-like"/>
    <property type="match status" value="1"/>
</dbReference>